<dbReference type="SUPFAM" id="SSF48726">
    <property type="entry name" value="Immunoglobulin"/>
    <property type="match status" value="1"/>
</dbReference>
<reference evidence="2" key="2">
    <citation type="submission" date="2015-06" db="UniProtKB">
        <authorList>
            <consortium name="EnsemblMetazoa"/>
        </authorList>
    </citation>
    <scope>IDENTIFICATION</scope>
</reference>
<dbReference type="InterPro" id="IPR036179">
    <property type="entry name" value="Ig-like_dom_sf"/>
</dbReference>
<accession>T1GPM0</accession>
<dbReference type="InterPro" id="IPR007110">
    <property type="entry name" value="Ig-like_dom"/>
</dbReference>
<dbReference type="OMA" id="RTICDFG"/>
<reference evidence="3" key="1">
    <citation type="submission" date="2013-02" db="EMBL/GenBank/DDBJ databases">
        <authorList>
            <person name="Hughes D."/>
        </authorList>
    </citation>
    <scope>NUCLEOTIDE SEQUENCE</scope>
    <source>
        <strain>Durham</strain>
        <strain evidence="3">NC isolate 2 -- Noor lab</strain>
    </source>
</reference>
<dbReference type="PROSITE" id="PS50835">
    <property type="entry name" value="IG_LIKE"/>
    <property type="match status" value="1"/>
</dbReference>
<dbReference type="Gene3D" id="2.60.40.10">
    <property type="entry name" value="Immunoglobulins"/>
    <property type="match status" value="1"/>
</dbReference>
<sequence length="84" mass="9483">MVVEWFFNGRPMEASSRATSVFKFGFLALDLISIMAHDSGEYLCRVSNMSGVAESRAILTITQRPGIEKFSQHPESMQQIQQLE</sequence>
<dbReference type="InterPro" id="IPR013783">
    <property type="entry name" value="Ig-like_fold"/>
</dbReference>
<dbReference type="Pfam" id="PF07679">
    <property type="entry name" value="I-set"/>
    <property type="match status" value="1"/>
</dbReference>
<dbReference type="AlphaFoldDB" id="T1GPM0"/>
<dbReference type="HOGENOM" id="CLU_2533978_0_0_1"/>
<feature type="domain" description="Ig-like" evidence="1">
    <location>
        <begin position="1"/>
        <end position="60"/>
    </location>
</feature>
<keyword evidence="3" id="KW-1185">Reference proteome</keyword>
<protein>
    <recommendedName>
        <fullName evidence="1">Ig-like domain-containing protein</fullName>
    </recommendedName>
</protein>
<dbReference type="EnsemblMetazoa" id="MESCA005554-RA">
    <property type="protein sequence ID" value="MESCA005554-PA"/>
    <property type="gene ID" value="MESCA005554"/>
</dbReference>
<dbReference type="Proteomes" id="UP000015102">
    <property type="component" value="Unassembled WGS sequence"/>
</dbReference>
<evidence type="ECO:0000313" key="3">
    <source>
        <dbReference type="Proteomes" id="UP000015102"/>
    </source>
</evidence>
<organism evidence="2 3">
    <name type="scientific">Megaselia scalaris</name>
    <name type="common">Humpbacked fly</name>
    <name type="synonym">Phora scalaris</name>
    <dbReference type="NCBI Taxonomy" id="36166"/>
    <lineage>
        <taxon>Eukaryota</taxon>
        <taxon>Metazoa</taxon>
        <taxon>Ecdysozoa</taxon>
        <taxon>Arthropoda</taxon>
        <taxon>Hexapoda</taxon>
        <taxon>Insecta</taxon>
        <taxon>Pterygota</taxon>
        <taxon>Neoptera</taxon>
        <taxon>Endopterygota</taxon>
        <taxon>Diptera</taxon>
        <taxon>Brachycera</taxon>
        <taxon>Muscomorpha</taxon>
        <taxon>Platypezoidea</taxon>
        <taxon>Phoridae</taxon>
        <taxon>Megaseliini</taxon>
        <taxon>Megaselia</taxon>
    </lineage>
</organism>
<dbReference type="EMBL" id="CAQQ02188859">
    <property type="status" value="NOT_ANNOTATED_CDS"/>
    <property type="molecule type" value="Genomic_DNA"/>
</dbReference>
<evidence type="ECO:0000259" key="1">
    <source>
        <dbReference type="PROSITE" id="PS50835"/>
    </source>
</evidence>
<dbReference type="InterPro" id="IPR013098">
    <property type="entry name" value="Ig_I-set"/>
</dbReference>
<dbReference type="PANTHER" id="PTHR19890">
    <property type="entry name" value="FIBROBLAST GROWTH FACTOR RECEPTOR"/>
    <property type="match status" value="1"/>
</dbReference>
<dbReference type="STRING" id="36166.T1GPM0"/>
<name>T1GPM0_MEGSC</name>
<dbReference type="PANTHER" id="PTHR19890:SF10">
    <property type="entry name" value="FIBROBLAST GROWTH FACTOR RECEPTOR-LIKE 1"/>
    <property type="match status" value="1"/>
</dbReference>
<proteinExistence type="predicted"/>
<dbReference type="InterPro" id="IPR052615">
    <property type="entry name" value="FGFRL"/>
</dbReference>
<evidence type="ECO:0000313" key="2">
    <source>
        <dbReference type="EnsemblMetazoa" id="MESCA005554-PA"/>
    </source>
</evidence>